<evidence type="ECO:0000313" key="8">
    <source>
        <dbReference type="EMBL" id="PIR72463.1"/>
    </source>
</evidence>
<dbReference type="EMBL" id="PFCJ01000014">
    <property type="protein sequence ID" value="PIR72463.1"/>
    <property type="molecule type" value="Genomic_DNA"/>
</dbReference>
<dbReference type="InterPro" id="IPR028909">
    <property type="entry name" value="bL21-like"/>
</dbReference>
<gene>
    <name evidence="6 8" type="primary">rplU</name>
    <name evidence="8" type="ORF">COU42_01245</name>
</gene>
<evidence type="ECO:0000256" key="4">
    <source>
        <dbReference type="ARBA" id="ARBA00022980"/>
    </source>
</evidence>
<dbReference type="PANTHER" id="PTHR21349">
    <property type="entry name" value="50S RIBOSOMAL PROTEIN L21"/>
    <property type="match status" value="1"/>
</dbReference>
<evidence type="ECO:0000256" key="5">
    <source>
        <dbReference type="ARBA" id="ARBA00023274"/>
    </source>
</evidence>
<dbReference type="GO" id="GO:0019843">
    <property type="term" value="F:rRNA binding"/>
    <property type="evidence" value="ECO:0007669"/>
    <property type="project" value="UniProtKB-UniRule"/>
</dbReference>
<dbReference type="GO" id="GO:1990904">
    <property type="term" value="C:ribonucleoprotein complex"/>
    <property type="evidence" value="ECO:0007669"/>
    <property type="project" value="UniProtKB-KW"/>
</dbReference>
<dbReference type="GO" id="GO:0005737">
    <property type="term" value="C:cytoplasm"/>
    <property type="evidence" value="ECO:0007669"/>
    <property type="project" value="UniProtKB-ARBA"/>
</dbReference>
<sequence length="104" mass="11918">MLAVIKTGGKQYLVKPGDKIKIEKIEKEGDKEIIFDQVLLVEKNRKIEIGTPLVNGAKVVGKILRQGKSKKVIVFKYKPKTRYKKKAGHRQLFTEIEITKIEIE</sequence>
<reference evidence="9" key="1">
    <citation type="submission" date="2017-09" db="EMBL/GenBank/DDBJ databases">
        <title>Depth-based differentiation of microbial function through sediment-hosted aquifers and enrichment of novel symbionts in the deep terrestrial subsurface.</title>
        <authorList>
            <person name="Probst A.J."/>
            <person name="Ladd B."/>
            <person name="Jarett J.K."/>
            <person name="Geller-Mcgrath D.E."/>
            <person name="Sieber C.M.K."/>
            <person name="Emerson J.B."/>
            <person name="Anantharaman K."/>
            <person name="Thomas B.C."/>
            <person name="Malmstrom R."/>
            <person name="Stieglmeier M."/>
            <person name="Klingl A."/>
            <person name="Woyke T."/>
            <person name="Ryan C.M."/>
            <person name="Banfield J.F."/>
        </authorList>
    </citation>
    <scope>NUCLEOTIDE SEQUENCE [LARGE SCALE GENOMIC DNA]</scope>
</reference>
<comment type="function">
    <text evidence="6 7">This protein binds to 23S rRNA in the presence of protein L20.</text>
</comment>
<evidence type="ECO:0000256" key="6">
    <source>
        <dbReference type="HAMAP-Rule" id="MF_01363"/>
    </source>
</evidence>
<keyword evidence="3 6" id="KW-0694">RNA-binding</keyword>
<dbReference type="Pfam" id="PF00829">
    <property type="entry name" value="Ribosomal_L21p"/>
    <property type="match status" value="1"/>
</dbReference>
<evidence type="ECO:0000256" key="7">
    <source>
        <dbReference type="RuleBase" id="RU000562"/>
    </source>
</evidence>
<evidence type="ECO:0000256" key="2">
    <source>
        <dbReference type="ARBA" id="ARBA00022730"/>
    </source>
</evidence>
<dbReference type="GO" id="GO:0005840">
    <property type="term" value="C:ribosome"/>
    <property type="evidence" value="ECO:0007669"/>
    <property type="project" value="UniProtKB-KW"/>
</dbReference>
<name>A0A2M6NT37_9BACT</name>
<dbReference type="InterPro" id="IPR018258">
    <property type="entry name" value="Ribosomal_bL21_CS"/>
</dbReference>
<dbReference type="SUPFAM" id="SSF141091">
    <property type="entry name" value="L21p-like"/>
    <property type="match status" value="1"/>
</dbReference>
<dbReference type="GO" id="GO:0006412">
    <property type="term" value="P:translation"/>
    <property type="evidence" value="ECO:0007669"/>
    <property type="project" value="UniProtKB-UniRule"/>
</dbReference>
<dbReference type="PANTHER" id="PTHR21349:SF0">
    <property type="entry name" value="LARGE RIBOSOMAL SUBUNIT PROTEIN BL21M"/>
    <property type="match status" value="1"/>
</dbReference>
<dbReference type="Proteomes" id="UP000228756">
    <property type="component" value="Unassembled WGS sequence"/>
</dbReference>
<accession>A0A2M6NT37</accession>
<protein>
    <recommendedName>
        <fullName evidence="6">Large ribosomal subunit protein bL21</fullName>
    </recommendedName>
</protein>
<keyword evidence="2 6" id="KW-0699">rRNA-binding</keyword>
<comment type="similarity">
    <text evidence="1 6 7">Belongs to the bacterial ribosomal protein bL21 family.</text>
</comment>
<keyword evidence="4 6" id="KW-0689">Ribosomal protein</keyword>
<dbReference type="AlphaFoldDB" id="A0A2M6NT37"/>
<evidence type="ECO:0000256" key="1">
    <source>
        <dbReference type="ARBA" id="ARBA00008563"/>
    </source>
</evidence>
<dbReference type="GO" id="GO:0003735">
    <property type="term" value="F:structural constituent of ribosome"/>
    <property type="evidence" value="ECO:0007669"/>
    <property type="project" value="InterPro"/>
</dbReference>
<dbReference type="HAMAP" id="MF_01363">
    <property type="entry name" value="Ribosomal_bL21"/>
    <property type="match status" value="1"/>
</dbReference>
<organism evidence="8 9">
    <name type="scientific">Candidatus Nealsonbacteria bacterium CG10_big_fil_rev_8_21_14_0_10_36_24</name>
    <dbReference type="NCBI Taxonomy" id="1974710"/>
    <lineage>
        <taxon>Bacteria</taxon>
        <taxon>Candidatus Nealsoniibacteriota</taxon>
    </lineage>
</organism>
<dbReference type="InterPro" id="IPR001787">
    <property type="entry name" value="Ribosomal_bL21"/>
</dbReference>
<keyword evidence="5 6" id="KW-0687">Ribonucleoprotein</keyword>
<evidence type="ECO:0000256" key="3">
    <source>
        <dbReference type="ARBA" id="ARBA00022884"/>
    </source>
</evidence>
<evidence type="ECO:0000313" key="9">
    <source>
        <dbReference type="Proteomes" id="UP000228756"/>
    </source>
</evidence>
<proteinExistence type="inferred from homology"/>
<comment type="caution">
    <text evidence="8">The sequence shown here is derived from an EMBL/GenBank/DDBJ whole genome shotgun (WGS) entry which is preliminary data.</text>
</comment>
<dbReference type="InterPro" id="IPR036164">
    <property type="entry name" value="bL21-like_sf"/>
</dbReference>
<dbReference type="NCBIfam" id="TIGR00061">
    <property type="entry name" value="L21"/>
    <property type="match status" value="1"/>
</dbReference>
<dbReference type="PROSITE" id="PS01169">
    <property type="entry name" value="RIBOSOMAL_L21"/>
    <property type="match status" value="1"/>
</dbReference>
<comment type="subunit">
    <text evidence="6">Part of the 50S ribosomal subunit. Contacts protein L20.</text>
</comment>